<evidence type="ECO:0000259" key="11">
    <source>
        <dbReference type="PROSITE" id="PS51900"/>
    </source>
</evidence>
<accession>A0A4R3LFR8</accession>
<dbReference type="Proteomes" id="UP000315577">
    <property type="component" value="Unassembled WGS sequence"/>
</dbReference>
<feature type="active site" description="O-(3'-phospho-DNA)-tyrosine intermediate" evidence="9">
    <location>
        <position position="294"/>
    </location>
</feature>
<dbReference type="HAMAP" id="MF_01808">
    <property type="entry name" value="Recomb_XerC_XerD"/>
    <property type="match status" value="1"/>
</dbReference>
<dbReference type="AlphaFoldDB" id="A0A4R3LFR8"/>
<dbReference type="OrthoDB" id="9801717at2"/>
<evidence type="ECO:0000256" key="5">
    <source>
        <dbReference type="ARBA" id="ARBA00022908"/>
    </source>
</evidence>
<evidence type="ECO:0000313" key="14">
    <source>
        <dbReference type="Proteomes" id="UP000295536"/>
    </source>
</evidence>
<evidence type="ECO:0000259" key="10">
    <source>
        <dbReference type="PROSITE" id="PS51898"/>
    </source>
</evidence>
<keyword evidence="4 9" id="KW-0159">Chromosome partition</keyword>
<dbReference type="GO" id="GO:0007059">
    <property type="term" value="P:chromosome segregation"/>
    <property type="evidence" value="ECO:0007669"/>
    <property type="project" value="UniProtKB-UniRule"/>
</dbReference>
<reference evidence="12 14" key="1">
    <citation type="submission" date="2019-03" db="EMBL/GenBank/DDBJ databases">
        <title>Genomic Encyclopedia of Type Strains, Phase IV (KMG-IV): sequencing the most valuable type-strain genomes for metagenomic binning, comparative biology and taxonomic classification.</title>
        <authorList>
            <person name="Goeker M."/>
        </authorList>
    </citation>
    <scope>NUCLEOTIDE SEQUENCE [LARGE SCALE GENOMIC DNA]</scope>
    <source>
        <strain evidence="12 14">DSM 12034</strain>
    </source>
</reference>
<dbReference type="GO" id="GO:0006313">
    <property type="term" value="P:DNA transposition"/>
    <property type="evidence" value="ECO:0007669"/>
    <property type="project" value="UniProtKB-UniRule"/>
</dbReference>
<evidence type="ECO:0000256" key="9">
    <source>
        <dbReference type="HAMAP-Rule" id="MF_01808"/>
    </source>
</evidence>
<dbReference type="Gene3D" id="1.10.150.130">
    <property type="match status" value="1"/>
</dbReference>
<dbReference type="GO" id="GO:0009037">
    <property type="term" value="F:tyrosine-based site-specific recombinase activity"/>
    <property type="evidence" value="ECO:0007669"/>
    <property type="project" value="UniProtKB-UniRule"/>
</dbReference>
<keyword evidence="5 9" id="KW-0229">DNA integration</keyword>
<keyword evidence="8 9" id="KW-0131">Cell cycle</keyword>
<dbReference type="Gene3D" id="1.10.443.10">
    <property type="entry name" value="Intergrase catalytic core"/>
    <property type="match status" value="1"/>
</dbReference>
<comment type="subunit">
    <text evidence="9">Forms a cyclic heterotetrameric complex composed of two molecules of XerC and two molecules of XerD.</text>
</comment>
<dbReference type="PANTHER" id="PTHR30349:SF81">
    <property type="entry name" value="TYROSINE RECOMBINASE XERC"/>
    <property type="match status" value="1"/>
</dbReference>
<keyword evidence="15" id="KW-1185">Reference proteome</keyword>
<dbReference type="Pfam" id="PF02899">
    <property type="entry name" value="Phage_int_SAM_1"/>
    <property type="match status" value="1"/>
</dbReference>
<dbReference type="Proteomes" id="UP000295536">
    <property type="component" value="Unassembled WGS sequence"/>
</dbReference>
<comment type="function">
    <text evidence="9">Site-specific tyrosine recombinase, which acts by catalyzing the cutting and rejoining of the recombining DNA molecules. The XerC-XerD complex is essential to convert dimers of the bacterial chromosome into monomers to permit their segregation at cell division. It also contributes to the segregational stability of plasmids.</text>
</comment>
<dbReference type="EMBL" id="VJNC01000009">
    <property type="protein sequence ID" value="TSE21834.1"/>
    <property type="molecule type" value="Genomic_DNA"/>
</dbReference>
<comment type="subcellular location">
    <subcellularLocation>
        <location evidence="1 9">Cytoplasm</location>
    </subcellularLocation>
</comment>
<dbReference type="EMBL" id="SMAH01000005">
    <property type="protein sequence ID" value="TCS98325.1"/>
    <property type="molecule type" value="Genomic_DNA"/>
</dbReference>
<evidence type="ECO:0000313" key="13">
    <source>
        <dbReference type="EMBL" id="TSE21834.1"/>
    </source>
</evidence>
<feature type="active site" evidence="9">
    <location>
        <position position="262"/>
    </location>
</feature>
<dbReference type="InterPro" id="IPR050090">
    <property type="entry name" value="Tyrosine_recombinase_XerCD"/>
</dbReference>
<feature type="domain" description="Core-binding (CB)" evidence="11">
    <location>
        <begin position="4"/>
        <end position="89"/>
    </location>
</feature>
<dbReference type="InterPro" id="IPR010998">
    <property type="entry name" value="Integrase_recombinase_N"/>
</dbReference>
<organism evidence="12 14">
    <name type="scientific">Tepidimonas ignava</name>
    <dbReference type="NCBI Taxonomy" id="114249"/>
    <lineage>
        <taxon>Bacteria</taxon>
        <taxon>Pseudomonadati</taxon>
        <taxon>Pseudomonadota</taxon>
        <taxon>Betaproteobacteria</taxon>
        <taxon>Burkholderiales</taxon>
        <taxon>Tepidimonas</taxon>
    </lineage>
</organism>
<evidence type="ECO:0000256" key="2">
    <source>
        <dbReference type="ARBA" id="ARBA00022490"/>
    </source>
</evidence>
<evidence type="ECO:0000256" key="6">
    <source>
        <dbReference type="ARBA" id="ARBA00023125"/>
    </source>
</evidence>
<evidence type="ECO:0000256" key="7">
    <source>
        <dbReference type="ARBA" id="ARBA00023172"/>
    </source>
</evidence>
<evidence type="ECO:0000313" key="12">
    <source>
        <dbReference type="EMBL" id="TCS98325.1"/>
    </source>
</evidence>
<reference evidence="13 15" key="2">
    <citation type="submission" date="2019-07" db="EMBL/GenBank/DDBJ databases">
        <title>Tepidimonas ignava SPS-1037 draft genome.</title>
        <authorList>
            <person name="Da Costa M.S."/>
            <person name="Froufe H.J.C."/>
            <person name="Egas C."/>
            <person name="Albuquerque L."/>
        </authorList>
    </citation>
    <scope>NUCLEOTIDE SEQUENCE [LARGE SCALE GENOMIC DNA]</scope>
    <source>
        <strain evidence="13 15">SPS-1037</strain>
    </source>
</reference>
<gene>
    <name evidence="9" type="primary">xerC</name>
    <name evidence="13" type="synonym">xerC_1</name>
    <name evidence="12" type="ORF">EDC36_10581</name>
    <name evidence="13" type="ORF">Tigna_01561</name>
</gene>
<keyword evidence="6 9" id="KW-0238">DNA-binding</keyword>
<evidence type="ECO:0000256" key="1">
    <source>
        <dbReference type="ARBA" id="ARBA00004496"/>
    </source>
</evidence>
<feature type="active site" evidence="9">
    <location>
        <position position="158"/>
    </location>
</feature>
<dbReference type="SUPFAM" id="SSF56349">
    <property type="entry name" value="DNA breaking-rejoining enzymes"/>
    <property type="match status" value="1"/>
</dbReference>
<dbReference type="InterPro" id="IPR023009">
    <property type="entry name" value="Tyrosine_recombinase_XerC/XerD"/>
</dbReference>
<feature type="domain" description="Tyr recombinase" evidence="10">
    <location>
        <begin position="110"/>
        <end position="307"/>
    </location>
</feature>
<protein>
    <recommendedName>
        <fullName evidence="9">Tyrosine recombinase XerC</fullName>
    </recommendedName>
</protein>
<dbReference type="PANTHER" id="PTHR30349">
    <property type="entry name" value="PHAGE INTEGRASE-RELATED"/>
    <property type="match status" value="1"/>
</dbReference>
<dbReference type="PROSITE" id="PS51898">
    <property type="entry name" value="TYR_RECOMBINASE"/>
    <property type="match status" value="1"/>
</dbReference>
<feature type="active site" evidence="9">
    <location>
        <position position="189"/>
    </location>
</feature>
<comment type="similarity">
    <text evidence="9">Belongs to the 'phage' integrase family. XerC subfamily.</text>
</comment>
<name>A0A4R3LFR8_9BURK</name>
<dbReference type="InterPro" id="IPR011010">
    <property type="entry name" value="DNA_brk_join_enz"/>
</dbReference>
<comment type="caution">
    <text evidence="12">The sequence shown here is derived from an EMBL/GenBank/DDBJ whole genome shotgun (WGS) entry which is preliminary data.</text>
</comment>
<keyword evidence="3 9" id="KW-0132">Cell division</keyword>
<dbReference type="GO" id="GO:0005737">
    <property type="term" value="C:cytoplasm"/>
    <property type="evidence" value="ECO:0007669"/>
    <property type="project" value="UniProtKB-SubCell"/>
</dbReference>
<dbReference type="InterPro" id="IPR013762">
    <property type="entry name" value="Integrase-like_cat_sf"/>
</dbReference>
<proteinExistence type="inferred from homology"/>
<evidence type="ECO:0000256" key="4">
    <source>
        <dbReference type="ARBA" id="ARBA00022829"/>
    </source>
</evidence>
<dbReference type="GO" id="GO:0003677">
    <property type="term" value="F:DNA binding"/>
    <property type="evidence" value="ECO:0007669"/>
    <property type="project" value="UniProtKB-UniRule"/>
</dbReference>
<dbReference type="InterPro" id="IPR004107">
    <property type="entry name" value="Integrase_SAM-like_N"/>
</dbReference>
<evidence type="ECO:0000256" key="3">
    <source>
        <dbReference type="ARBA" id="ARBA00022618"/>
    </source>
</evidence>
<dbReference type="PROSITE" id="PS51900">
    <property type="entry name" value="CB"/>
    <property type="match status" value="1"/>
</dbReference>
<evidence type="ECO:0000256" key="8">
    <source>
        <dbReference type="ARBA" id="ARBA00023306"/>
    </source>
</evidence>
<dbReference type="InterPro" id="IPR044068">
    <property type="entry name" value="CB"/>
</dbReference>
<evidence type="ECO:0000313" key="15">
    <source>
        <dbReference type="Proteomes" id="UP000315577"/>
    </source>
</evidence>
<dbReference type="RefSeq" id="WP_132962204.1">
    <property type="nucleotide sequence ID" value="NZ_SMAH01000005.1"/>
</dbReference>
<dbReference type="InterPro" id="IPR002104">
    <property type="entry name" value="Integrase_catalytic"/>
</dbReference>
<feature type="active site" evidence="9">
    <location>
        <position position="285"/>
    </location>
</feature>
<keyword evidence="2 9" id="KW-0963">Cytoplasm</keyword>
<sequence length="324" mass="35055">MDKPDDAALLQAYLDHVRVQRRLGARSQQLYRTHLQGLVQRAHAEGLTLLTVDPAHVRRWAAQLHAQGHAPRGIALVLSCWRGLYTWLGRQGLIERHPVQGIRAPKAARTLPKALPVEAALHLVERGQPADGAPDPAAAAIARRDQAMVELLYGSGLRLGELLGLDVQPSPHARGWIDLPGAEAHVLGKGGKWRSVPVGPAACAAVQAWLAERPALQPRPGEPALFIGTRGARLTPQVARRSLAAWAQRAGLPQHVHPHMLRHSFASHVLQSSGDLRGVQELLGHASIATTQVYTRLDFQHLARVYEAAHPRARRGGAGKGPAP</sequence>
<dbReference type="GO" id="GO:0051301">
    <property type="term" value="P:cell division"/>
    <property type="evidence" value="ECO:0007669"/>
    <property type="project" value="UniProtKB-KW"/>
</dbReference>
<keyword evidence="7 9" id="KW-0233">DNA recombination</keyword>
<feature type="active site" evidence="9">
    <location>
        <position position="259"/>
    </location>
</feature>
<dbReference type="Pfam" id="PF00589">
    <property type="entry name" value="Phage_integrase"/>
    <property type="match status" value="1"/>
</dbReference>